<gene>
    <name evidence="1" type="ORF">GSLYS_00015678001</name>
</gene>
<keyword evidence="2" id="KW-1185">Reference proteome</keyword>
<reference evidence="1 2" key="1">
    <citation type="submission" date="2024-04" db="EMBL/GenBank/DDBJ databases">
        <authorList>
            <consortium name="Genoscope - CEA"/>
            <person name="William W."/>
        </authorList>
    </citation>
    <scope>NUCLEOTIDE SEQUENCE [LARGE SCALE GENOMIC DNA]</scope>
</reference>
<dbReference type="AlphaFoldDB" id="A0AAV2I7X3"/>
<sequence length="130" mass="14364">YNASGKDLTDQTFKESVGKGLFESLRKFNQSIISVTVITLSLGSLIVDSNITMETNNINDKSTEMSLAKAFLDMTKNKSDITIDGVPSAPEMLKLNGYEILKSDKFCDVMEKIQPCSSSEWCSDDEKACM</sequence>
<evidence type="ECO:0000313" key="1">
    <source>
        <dbReference type="EMBL" id="CAL1542072.1"/>
    </source>
</evidence>
<accession>A0AAV2I7X3</accession>
<name>A0AAV2I7X3_LYMST</name>
<feature type="non-terminal residue" evidence="1">
    <location>
        <position position="1"/>
    </location>
</feature>
<dbReference type="EMBL" id="CAXITT010000468">
    <property type="protein sequence ID" value="CAL1542072.1"/>
    <property type="molecule type" value="Genomic_DNA"/>
</dbReference>
<dbReference type="Proteomes" id="UP001497497">
    <property type="component" value="Unassembled WGS sequence"/>
</dbReference>
<protein>
    <submittedName>
        <fullName evidence="1">Uncharacterized protein</fullName>
    </submittedName>
</protein>
<proteinExistence type="predicted"/>
<comment type="caution">
    <text evidence="1">The sequence shown here is derived from an EMBL/GenBank/DDBJ whole genome shotgun (WGS) entry which is preliminary data.</text>
</comment>
<organism evidence="1 2">
    <name type="scientific">Lymnaea stagnalis</name>
    <name type="common">Great pond snail</name>
    <name type="synonym">Helix stagnalis</name>
    <dbReference type="NCBI Taxonomy" id="6523"/>
    <lineage>
        <taxon>Eukaryota</taxon>
        <taxon>Metazoa</taxon>
        <taxon>Spiralia</taxon>
        <taxon>Lophotrochozoa</taxon>
        <taxon>Mollusca</taxon>
        <taxon>Gastropoda</taxon>
        <taxon>Heterobranchia</taxon>
        <taxon>Euthyneura</taxon>
        <taxon>Panpulmonata</taxon>
        <taxon>Hygrophila</taxon>
        <taxon>Lymnaeoidea</taxon>
        <taxon>Lymnaeidae</taxon>
        <taxon>Lymnaea</taxon>
    </lineage>
</organism>
<evidence type="ECO:0000313" key="2">
    <source>
        <dbReference type="Proteomes" id="UP001497497"/>
    </source>
</evidence>